<feature type="region of interest" description="Disordered" evidence="1">
    <location>
        <begin position="1154"/>
        <end position="1200"/>
    </location>
</feature>
<feature type="compositionally biased region" description="Low complexity" evidence="1">
    <location>
        <begin position="2499"/>
        <end position="2522"/>
    </location>
</feature>
<dbReference type="OMA" id="DLCRHCY"/>
<dbReference type="PANTHER" id="PTHR24216">
    <property type="entry name" value="PAXILLIN-RELATED"/>
    <property type="match status" value="1"/>
</dbReference>
<organism evidence="2 3">
    <name type="scientific">Leptomonas seymouri</name>
    <dbReference type="NCBI Taxonomy" id="5684"/>
    <lineage>
        <taxon>Eukaryota</taxon>
        <taxon>Discoba</taxon>
        <taxon>Euglenozoa</taxon>
        <taxon>Kinetoplastea</taxon>
        <taxon>Metakinetoplastina</taxon>
        <taxon>Trypanosomatida</taxon>
        <taxon>Trypanosomatidae</taxon>
        <taxon>Leishmaniinae</taxon>
        <taxon>Leptomonas</taxon>
    </lineage>
</organism>
<feature type="compositionally biased region" description="Low complexity" evidence="1">
    <location>
        <begin position="2423"/>
        <end position="2436"/>
    </location>
</feature>
<feature type="compositionally biased region" description="Low complexity" evidence="1">
    <location>
        <begin position="2443"/>
        <end position="2460"/>
    </location>
</feature>
<gene>
    <name evidence="2" type="ORF">ABL78_4006</name>
</gene>
<evidence type="ECO:0000256" key="1">
    <source>
        <dbReference type="SAM" id="MobiDB-lite"/>
    </source>
</evidence>
<feature type="region of interest" description="Disordered" evidence="1">
    <location>
        <begin position="1896"/>
        <end position="1915"/>
    </location>
</feature>
<dbReference type="EMBL" id="LJSK01000110">
    <property type="protein sequence ID" value="KPI86913.1"/>
    <property type="molecule type" value="Genomic_DNA"/>
</dbReference>
<sequence length="2665" mass="287029">MRNSFLLLRGKTPPPRRLMPSVSAGADHAVLSSQALYVRAAARDPLTRQVEQHAKTPPRNSVCGTQALFVPAQGRGSIARASASLLLPSSAPAGKIPAEVASAVGLPHHGGASMRSTLRTTSASALNARAPCAATAPLRSSARCVSADSRPGVTPAAHHRDGGEGERDARTSFGAGKAGPTSPTSPAPAAPLSRGSANRTQRRQQQLPPRPTHSTQFLDHGTGSRGHRRRDGGLSTASSSIHTAAAGTRAASDSRAVRCARLMRRHRLHSAQPYLVVSPGSATQFQERHAPRSGLGGVRSSAYSGREHGCGNNVGMPAFPNSAASPFLPATTGASASPQVVARDAAFVRMQEYEPFERLLHRYLERGHVAYATQRLLHHPNAPAPAVLLDRILQHRVPEPALVSQALLSSTHAVRSDRSTSAEAALALQRVATRLQADAVCRPLYDTPGIRVLLLEATLREALYDIAMELVQDTPAEWITPHAWSLLVQAAGQTKLPHSQILWRLLGTKEGSTAAVEQMSSATGGSGSMQRVLTRAGESALLRRVPLCPPHNLMPAVAPPAPSAHCSSIGAASTATACTQPVVNSYKSSTPSHPGLPSAVPATAPSSVLPLDTATVSCTAFDVRTCSTVLAPTCTGIGIPLFQLGTGNPIKRVSAGADERAGDGVGDCTAALPPPSSMSSALLPSAFSTEGMRWCDLGSVDMGYAAEHYNSDTAPAAGDFRSAGAAGVLHGFTSFQSLFSEVEDGIRQSASAGGTSAASSPLSSRESRRAVWETTALRMLHHHRGIVYGLDATTTARVLLRCGVGFSGQASPLLAVGILRRYLRSCHLLRDEIVRVQALIEAQLDAEAGVLTEGGRRSWPTPPSRDAATTAISQHYSAEQLRVLYPRLSSVVTPHPSPFLVFFKVMREAREVLSNAVEEEAAAAVAGAPAAAAGCSAAAGLRANNSLPMVHWELVWNTFQQLNCENRQWYMQMTVQEAGDLCQDVIEVLCHGADPWLTLNVSRRVAARHIVDGVNISLWLLHRLDPSHHTEEAREVARKLFRWLLVDVGLHLQPSLHHHLIPAARALIRLGLQEELRVLYSAVLDNVYLFSAEHRDAFMQVLKDLICSSCSNMLPERDVYVDRVCPNCMTVVPAKDADTIPSFRLSAEHVERLRARRKQQRQRSRQRLTASVHRLQSGEHNGEASAARRQHSNQLRGPQDAAEVLRRHLQRGKEREDGDDDDSSTMGLLLSDAATLVPGVPVASDYTLFPVAGFSGTKGGVPVLDVRAAMEESSRRLELQRAARRYALAQRGEADDGFRDASASSSNSLTLARRTSAAMPTTLPISAQALDAATLKYLSTAANTSAYSSAANAAAAAAARDGVWVCVWCQERNTEWSSRVQCSACGAETGPSAPWRHFVYADPVGGDVMMELRGRMSNCEERPVDAIVAGYMLMVYRRTFQLRATPADHERLQRLVVMLCHLQERVLAGYVYTRLVPLTHRHTGALLDLLAQTYGQQNEARYRALTQEDLTLPEREGAFFEAVFGPQTCRACFGSHDWHLCPIVTRDFAGAADQQRQHQQRSPISLSPEEKQRAVLERLAQRIHQAAKSVGAAATAAVPSTASTSTTTTASAGRPNAQLVVDAYVAFVSSPFREIFAELHAGDANQLSLLLSCIQQYRRAAFVLCHIPQTQRLTEAYLRLISFFNVTEEEALTLLGGRGPQLQQPVQGDVAAPPNFVQVTKTCCMCLDQRHASHECPRLDEWLRGVQRLAKAGEDAAAAAASSTVSRDSTALMDVAGEARLRQRLRAQVDGWTTAGPERLHAFNRYLAAHMELLRPSAAAAAAPPRRMNLNDPLIYAVNKTLTKLATLGRRSETYRLYTHAPVECLSIATTATVLRMNGFAEDSIRALCRADDDDDDAASPVDGGDTATTTTADAKFTMAHRSSERSLSSVQKHAPLAARTAAVPMQRCCLLCFSSQHAYVDCPELAAAATEAEKLLLVAKEVGGISSVHDGIGAAAVYVYSEYNRGRLSSEMMRSNPALVAALLTLVRRCFATRQLSHGVRVLRRLPVEMVPPATVYADLWRAAGLPEEAVEQKQAQLLALFDAEGLVPCVDPPPPRPTYSNSFLSQLSRTLHDDLCRHCYEHGHTIATCPLFHSEVSFGRDYVAAYRMSMMSEQLDRAWQEAYLLKLVDFFQTHHLAMPYHIAGVANTLNAITAMWSFRGEPGIALRNLLLIPPAYRRRQSFKHVLHCLRVPSVDITRLLGDFYFVPDSMSSSSSSRNSSSADGGSAQQRQEMMMAQHLLIPKPAIRDVARRQIFEQVPAAMVALEESTERMACIRANHERRGAAGESSSLGKGARDGSVGISAHIELSLRQEQSPDFDGVAASSFHSPILRRVVQSGDIAHLREDFDPILAELENAVGMRLGSRHTLFTSAMDILSSAEAATGPAAPSGPAGTRRSMRTSFVAQSSAPVSSPSPAGSDAKTAAGSAGGGVPAAEVVIGVQTQSIKPSSPLPPVAPSTPSSSSYPKQRSSAPEQPSSAPPRHLRAPRPRQQQQHKGKGAESVGIAPATAPQATGTPARQARPGSGAAPQTVSHASDDDVHSAFPDSSRSSLHQGGQQRQRMQRATDNNFDRYSRHDSRRHSRSNTGNRSSSQRQHGNSRPPAAQPLQRSGDRRDGRGSTTEKQ</sequence>
<feature type="compositionally biased region" description="Low complexity" evidence="1">
    <location>
        <begin position="2547"/>
        <end position="2562"/>
    </location>
</feature>
<name>A0A0N1IL02_LEPSE</name>
<feature type="compositionally biased region" description="Basic residues" evidence="1">
    <location>
        <begin position="2523"/>
        <end position="2538"/>
    </location>
</feature>
<reference evidence="2 3" key="1">
    <citation type="journal article" date="2015" name="PLoS Pathog.">
        <title>Leptomonas seymouri: Adaptations to the Dixenous Life Cycle Analyzed by Genome Sequencing, Transcriptome Profiling and Co-infection with Leishmania donovani.</title>
        <authorList>
            <person name="Kraeva N."/>
            <person name="Butenko A."/>
            <person name="Hlavacova J."/>
            <person name="Kostygov A."/>
            <person name="Myskova J."/>
            <person name="Grybchuk D."/>
            <person name="Lestinova T."/>
            <person name="Votypka J."/>
            <person name="Volf P."/>
            <person name="Opperdoes F."/>
            <person name="Flegontov P."/>
            <person name="Lukes J."/>
            <person name="Yurchenko V."/>
        </authorList>
    </citation>
    <scope>NUCLEOTIDE SEQUENCE [LARGE SCALE GENOMIC DNA]</scope>
    <source>
        <strain evidence="2 3">ATCC 30220</strain>
    </source>
</reference>
<feature type="region of interest" description="Disordered" evidence="1">
    <location>
        <begin position="2252"/>
        <end position="2271"/>
    </location>
</feature>
<feature type="compositionally biased region" description="Low complexity" evidence="1">
    <location>
        <begin position="235"/>
        <end position="248"/>
    </location>
</feature>
<comment type="caution">
    <text evidence="2">The sequence shown here is derived from an EMBL/GenBank/DDBJ whole genome shotgun (WGS) entry which is preliminary data.</text>
</comment>
<accession>A0A0N1IL02</accession>
<evidence type="ECO:0000313" key="3">
    <source>
        <dbReference type="Proteomes" id="UP000038009"/>
    </source>
</evidence>
<keyword evidence="3" id="KW-1185">Reference proteome</keyword>
<feature type="compositionally biased region" description="Low complexity" evidence="1">
    <location>
        <begin position="2252"/>
        <end position="2263"/>
    </location>
</feature>
<feature type="compositionally biased region" description="Low complexity" evidence="1">
    <location>
        <begin position="1903"/>
        <end position="1915"/>
    </location>
</feature>
<feature type="region of interest" description="Disordered" evidence="1">
    <location>
        <begin position="2486"/>
        <end position="2665"/>
    </location>
</feature>
<feature type="region of interest" description="Disordered" evidence="1">
    <location>
        <begin position="2423"/>
        <end position="2472"/>
    </location>
</feature>
<dbReference type="OrthoDB" id="250979at2759"/>
<proteinExistence type="predicted"/>
<feature type="compositionally biased region" description="Basic and acidic residues" evidence="1">
    <location>
        <begin position="2651"/>
        <end position="2665"/>
    </location>
</feature>
<feature type="compositionally biased region" description="Basic and acidic residues" evidence="1">
    <location>
        <begin position="158"/>
        <end position="170"/>
    </location>
</feature>
<feature type="compositionally biased region" description="Polar residues" evidence="1">
    <location>
        <begin position="2626"/>
        <end position="2639"/>
    </location>
</feature>
<dbReference type="PANTHER" id="PTHR24216:SF65">
    <property type="entry name" value="PAXILLIN-LIKE PROTEIN 1"/>
    <property type="match status" value="1"/>
</dbReference>
<feature type="region of interest" description="Disordered" evidence="1">
    <location>
        <begin position="137"/>
        <end position="255"/>
    </location>
</feature>
<protein>
    <submittedName>
        <fullName evidence="2">Uncharacterized protein</fullName>
    </submittedName>
</protein>
<feature type="compositionally biased region" description="Basic residues" evidence="1">
    <location>
        <begin position="1154"/>
        <end position="1166"/>
    </location>
</feature>
<evidence type="ECO:0000313" key="2">
    <source>
        <dbReference type="EMBL" id="KPI86913.1"/>
    </source>
</evidence>
<dbReference type="Proteomes" id="UP000038009">
    <property type="component" value="Unassembled WGS sequence"/>
</dbReference>
<dbReference type="VEuPathDB" id="TriTrypDB:Lsey_0110_0010"/>